<evidence type="ECO:0000313" key="3">
    <source>
        <dbReference type="EMBL" id="MBC8569021.1"/>
    </source>
</evidence>
<name>A0A926EBN7_9FIRM</name>
<keyword evidence="4" id="KW-1185">Reference proteome</keyword>
<feature type="region of interest" description="Disordered" evidence="1">
    <location>
        <begin position="37"/>
        <end position="77"/>
    </location>
</feature>
<keyword evidence="2" id="KW-1133">Transmembrane helix</keyword>
<dbReference type="EMBL" id="JACRTA010000003">
    <property type="protein sequence ID" value="MBC8569021.1"/>
    <property type="molecule type" value="Genomic_DNA"/>
</dbReference>
<proteinExistence type="predicted"/>
<evidence type="ECO:0000313" key="4">
    <source>
        <dbReference type="Proteomes" id="UP000610862"/>
    </source>
</evidence>
<evidence type="ECO:0000256" key="1">
    <source>
        <dbReference type="SAM" id="MobiDB-lite"/>
    </source>
</evidence>
<comment type="caution">
    <text evidence="3">The sequence shown here is derived from an EMBL/GenBank/DDBJ whole genome shotgun (WGS) entry which is preliminary data.</text>
</comment>
<reference evidence="3" key="1">
    <citation type="submission" date="2020-08" db="EMBL/GenBank/DDBJ databases">
        <title>Genome public.</title>
        <authorList>
            <person name="Liu C."/>
            <person name="Sun Q."/>
        </authorList>
    </citation>
    <scope>NUCLEOTIDE SEQUENCE</scope>
    <source>
        <strain evidence="3">NSJ-24</strain>
    </source>
</reference>
<protein>
    <recommendedName>
        <fullName evidence="5">Bypass of forespore C C-terminal domain-containing protein</fullName>
    </recommendedName>
</protein>
<gene>
    <name evidence="3" type="ORF">H8692_09665</name>
</gene>
<feature type="transmembrane region" description="Helical" evidence="2">
    <location>
        <begin position="12"/>
        <end position="32"/>
    </location>
</feature>
<keyword evidence="2" id="KW-0812">Transmembrane</keyword>
<dbReference type="RefSeq" id="WP_187525590.1">
    <property type="nucleotide sequence ID" value="NZ_JACRTA010000003.1"/>
</dbReference>
<dbReference type="AlphaFoldDB" id="A0A926EBN7"/>
<accession>A0A926EBN7</accession>
<organism evidence="3 4">
    <name type="scientific">Lentihominibacter hominis</name>
    <dbReference type="NCBI Taxonomy" id="2763645"/>
    <lineage>
        <taxon>Bacteria</taxon>
        <taxon>Bacillati</taxon>
        <taxon>Bacillota</taxon>
        <taxon>Clostridia</taxon>
        <taxon>Peptostreptococcales</taxon>
        <taxon>Anaerovoracaceae</taxon>
        <taxon>Lentihominibacter</taxon>
    </lineage>
</organism>
<dbReference type="Proteomes" id="UP000610862">
    <property type="component" value="Unassembled WGS sequence"/>
</dbReference>
<sequence>MFRDTRRKKLKNRVIFTAIGVFVLGFGIWLNFQGNDKDEQPAEDTVKKVEVQQTESDKVSETKDKNGKDGTDTENRPETYLIKEVEGVVKVFVCDEDGNKELYLITSIPFDLLSESDQQLFVDGVTIETEEDLGEFLQNFDS</sequence>
<evidence type="ECO:0008006" key="5">
    <source>
        <dbReference type="Google" id="ProtNLM"/>
    </source>
</evidence>
<evidence type="ECO:0000256" key="2">
    <source>
        <dbReference type="SAM" id="Phobius"/>
    </source>
</evidence>
<keyword evidence="2" id="KW-0472">Membrane</keyword>